<dbReference type="SUPFAM" id="SSF89796">
    <property type="entry name" value="CoA-transferase family III (CaiB/BaiF)"/>
    <property type="match status" value="1"/>
</dbReference>
<sequence>MAKAFDGIRVVDTTHVLAGPFASYQMAVLGAEVIKVESPNDPDQARMQGSDRALNDMGMGTAFMAQASNKKTLALDLKTAEGREAMKRLISTADVFVENYRPGAFDELGLGYEALSTLNPKLIYCSISAFGSTGPRREQTAYDNVIQAFSGMMSMTGHGDGRPLKSGAPVVDYATGTTAAYAIATALFQRERNGGKGQFIDVSMLDVALILTSSHLTGFLWNSKHPEQKGNTFPFATIGCYQASDAPLMIGASNLNQQRRLWTALGREDMIKTDNNQRLDAHAEEAQVLKKIIGTMSADYWEKFLQARRIPAARIRRLEEALSDSQVASRHVLHRHAIGTGAVDGLTVPVAAFSLSDSPAQITLTPQPVGAQSAEILAELGYGHEEIEALREAGVVN</sequence>
<protein>
    <submittedName>
        <fullName evidence="2">CoA transferase</fullName>
    </submittedName>
</protein>
<gene>
    <name evidence="2" type="ORF">HU811_04940</name>
</gene>
<dbReference type="Gene3D" id="3.40.50.10540">
    <property type="entry name" value="Crotonobetainyl-coa:carnitine coa-transferase, domain 1"/>
    <property type="match status" value="1"/>
</dbReference>
<organism evidence="2 3">
    <name type="scientific">Pseudomonas tehranensis</name>
    <dbReference type="NCBI Taxonomy" id="2745502"/>
    <lineage>
        <taxon>Bacteria</taxon>
        <taxon>Pseudomonadati</taxon>
        <taxon>Pseudomonadota</taxon>
        <taxon>Gammaproteobacteria</taxon>
        <taxon>Pseudomonadales</taxon>
        <taxon>Pseudomonadaceae</taxon>
        <taxon>Pseudomonas</taxon>
    </lineage>
</organism>
<dbReference type="Proteomes" id="UP000617171">
    <property type="component" value="Unassembled WGS sequence"/>
</dbReference>
<dbReference type="PANTHER" id="PTHR48207:SF3">
    <property type="entry name" value="SUCCINATE--HYDROXYMETHYLGLUTARATE COA-TRANSFERASE"/>
    <property type="match status" value="1"/>
</dbReference>
<evidence type="ECO:0000313" key="2">
    <source>
        <dbReference type="EMBL" id="MBC3345976.1"/>
    </source>
</evidence>
<keyword evidence="1 2" id="KW-0808">Transferase</keyword>
<dbReference type="GO" id="GO:0016740">
    <property type="term" value="F:transferase activity"/>
    <property type="evidence" value="ECO:0007669"/>
    <property type="project" value="UniProtKB-KW"/>
</dbReference>
<dbReference type="InterPro" id="IPR044855">
    <property type="entry name" value="CoA-Trfase_III_dom3_sf"/>
</dbReference>
<evidence type="ECO:0000256" key="1">
    <source>
        <dbReference type="ARBA" id="ARBA00022679"/>
    </source>
</evidence>
<dbReference type="PANTHER" id="PTHR48207">
    <property type="entry name" value="SUCCINATE--HYDROXYMETHYLGLUTARATE COA-TRANSFERASE"/>
    <property type="match status" value="1"/>
</dbReference>
<dbReference type="RefSeq" id="WP_186654399.1">
    <property type="nucleotide sequence ID" value="NZ_JABWQV010000013.1"/>
</dbReference>
<dbReference type="Pfam" id="PF02515">
    <property type="entry name" value="CoA_transf_3"/>
    <property type="match status" value="1"/>
</dbReference>
<dbReference type="Gene3D" id="3.30.1540.10">
    <property type="entry name" value="formyl-coa transferase, domain 3"/>
    <property type="match status" value="1"/>
</dbReference>
<comment type="caution">
    <text evidence="2">The sequence shown here is derived from an EMBL/GenBank/DDBJ whole genome shotgun (WGS) entry which is preliminary data.</text>
</comment>
<reference evidence="2 3" key="1">
    <citation type="journal article" date="2020" name="Microorganisms">
        <title>Reliable Identification of Environmental Pseudomonas Isolates Using the rpoD Gene.</title>
        <authorList>
            <consortium name="The Broad Institute Genome Sequencing Platform"/>
            <person name="Girard L."/>
            <person name="Lood C."/>
            <person name="Rokni-Zadeh H."/>
            <person name="van Noort V."/>
            <person name="Lavigne R."/>
            <person name="De Mot R."/>
        </authorList>
    </citation>
    <scope>NUCLEOTIDE SEQUENCE [LARGE SCALE GENOMIC DNA]</scope>
    <source>
        <strain evidence="2 3">SWRI196</strain>
    </source>
</reference>
<dbReference type="InterPro" id="IPR023606">
    <property type="entry name" value="CoA-Trfase_III_dom_1_sf"/>
</dbReference>
<keyword evidence="3" id="KW-1185">Reference proteome</keyword>
<dbReference type="EMBL" id="JABWQV010000013">
    <property type="protein sequence ID" value="MBC3345976.1"/>
    <property type="molecule type" value="Genomic_DNA"/>
</dbReference>
<name>A0ABR6UN60_9PSED</name>
<evidence type="ECO:0000313" key="3">
    <source>
        <dbReference type="Proteomes" id="UP000617171"/>
    </source>
</evidence>
<dbReference type="InterPro" id="IPR050483">
    <property type="entry name" value="CoA-transferase_III_domain"/>
</dbReference>
<proteinExistence type="predicted"/>
<dbReference type="InterPro" id="IPR003673">
    <property type="entry name" value="CoA-Trfase_fam_III"/>
</dbReference>
<accession>A0ABR6UN60</accession>